<gene>
    <name evidence="4" type="ORF">PVK06_004817</name>
</gene>
<sequence>MTVTEYEREFIRLSKYAWEYVSTEETLCKIFVDGVNKDIKLLVGILELKEFIVLVEKACKAEDLSKEKRKADSEARDSKKRSMTKSYHSSSKKSKDYFNRSTASTGYQSRDHEKQYTNRKAQTTSVSRVGNTKDAKPECQQCGRQHFGDCWGKSNNRACYSCGSRDHFIKDCPELAEKDNAQNMRSSNIADRGRPPRNTGNVSGSRGVMRDTTARSDARAPARATLFEYMKKCHLQML</sequence>
<keyword evidence="1" id="KW-0862">Zinc</keyword>
<name>A0ABR0QT19_GOSAR</name>
<dbReference type="SMART" id="SM00343">
    <property type="entry name" value="ZnF_C2HC"/>
    <property type="match status" value="1"/>
</dbReference>
<comment type="caution">
    <text evidence="4">The sequence shown here is derived from an EMBL/GenBank/DDBJ whole genome shotgun (WGS) entry which is preliminary data.</text>
</comment>
<feature type="compositionally biased region" description="Basic and acidic residues" evidence="2">
    <location>
        <begin position="208"/>
        <end position="219"/>
    </location>
</feature>
<feature type="region of interest" description="Disordered" evidence="2">
    <location>
        <begin position="185"/>
        <end position="219"/>
    </location>
</feature>
<protein>
    <recommendedName>
        <fullName evidence="3">CCHC-type domain-containing protein</fullName>
    </recommendedName>
</protein>
<dbReference type="Gene3D" id="4.10.60.10">
    <property type="entry name" value="Zinc finger, CCHC-type"/>
    <property type="match status" value="1"/>
</dbReference>
<keyword evidence="1" id="KW-0479">Metal-binding</keyword>
<dbReference type="PANTHER" id="PTHR34482">
    <property type="entry name" value="DNA DAMAGE-INDUCIBLE PROTEIN 1-LIKE"/>
    <property type="match status" value="1"/>
</dbReference>
<dbReference type="InterPro" id="IPR001878">
    <property type="entry name" value="Znf_CCHC"/>
</dbReference>
<evidence type="ECO:0000259" key="3">
    <source>
        <dbReference type="PROSITE" id="PS50158"/>
    </source>
</evidence>
<dbReference type="Pfam" id="PF00098">
    <property type="entry name" value="zf-CCHC"/>
    <property type="match status" value="1"/>
</dbReference>
<evidence type="ECO:0000256" key="2">
    <source>
        <dbReference type="SAM" id="MobiDB-lite"/>
    </source>
</evidence>
<feature type="region of interest" description="Disordered" evidence="2">
    <location>
        <begin position="69"/>
        <end position="139"/>
    </location>
</feature>
<dbReference type="PROSITE" id="PS50158">
    <property type="entry name" value="ZF_CCHC"/>
    <property type="match status" value="1"/>
</dbReference>
<reference evidence="4 5" key="1">
    <citation type="submission" date="2023-03" db="EMBL/GenBank/DDBJ databases">
        <title>WGS of Gossypium arboreum.</title>
        <authorList>
            <person name="Yu D."/>
        </authorList>
    </citation>
    <scope>NUCLEOTIDE SEQUENCE [LARGE SCALE GENOMIC DNA]</scope>
    <source>
        <tissue evidence="4">Leaf</tissue>
    </source>
</reference>
<keyword evidence="5" id="KW-1185">Reference proteome</keyword>
<proteinExistence type="predicted"/>
<feature type="compositionally biased region" description="Polar residues" evidence="2">
    <location>
        <begin position="99"/>
        <end position="108"/>
    </location>
</feature>
<dbReference type="PANTHER" id="PTHR34482:SF36">
    <property type="entry name" value="RETROTRANSPOSON GAG DOMAIN-CONTAINING PROTEIN"/>
    <property type="match status" value="1"/>
</dbReference>
<feature type="domain" description="CCHC-type" evidence="3">
    <location>
        <begin position="159"/>
        <end position="174"/>
    </location>
</feature>
<evidence type="ECO:0000256" key="1">
    <source>
        <dbReference type="PROSITE-ProRule" id="PRU00047"/>
    </source>
</evidence>
<evidence type="ECO:0000313" key="4">
    <source>
        <dbReference type="EMBL" id="KAK5842458.1"/>
    </source>
</evidence>
<dbReference type="Proteomes" id="UP001358586">
    <property type="component" value="Chromosome 2"/>
</dbReference>
<keyword evidence="1" id="KW-0863">Zinc-finger</keyword>
<dbReference type="EMBL" id="JARKNE010000002">
    <property type="protein sequence ID" value="KAK5842458.1"/>
    <property type="molecule type" value="Genomic_DNA"/>
</dbReference>
<evidence type="ECO:0000313" key="5">
    <source>
        <dbReference type="Proteomes" id="UP001358586"/>
    </source>
</evidence>
<accession>A0ABR0QT19</accession>
<organism evidence="4 5">
    <name type="scientific">Gossypium arboreum</name>
    <name type="common">Tree cotton</name>
    <name type="synonym">Gossypium nanking</name>
    <dbReference type="NCBI Taxonomy" id="29729"/>
    <lineage>
        <taxon>Eukaryota</taxon>
        <taxon>Viridiplantae</taxon>
        <taxon>Streptophyta</taxon>
        <taxon>Embryophyta</taxon>
        <taxon>Tracheophyta</taxon>
        <taxon>Spermatophyta</taxon>
        <taxon>Magnoliopsida</taxon>
        <taxon>eudicotyledons</taxon>
        <taxon>Gunneridae</taxon>
        <taxon>Pentapetalae</taxon>
        <taxon>rosids</taxon>
        <taxon>malvids</taxon>
        <taxon>Malvales</taxon>
        <taxon>Malvaceae</taxon>
        <taxon>Malvoideae</taxon>
        <taxon>Gossypium</taxon>
    </lineage>
</organism>
<feature type="compositionally biased region" description="Polar residues" evidence="2">
    <location>
        <begin position="118"/>
        <end position="130"/>
    </location>
</feature>